<dbReference type="InterPro" id="IPR025960">
    <property type="entry name" value="RVT_N"/>
</dbReference>
<organism evidence="3 4">
    <name type="scientific">Arcobacter cloacae</name>
    <dbReference type="NCBI Taxonomy" id="1054034"/>
    <lineage>
        <taxon>Bacteria</taxon>
        <taxon>Pseudomonadati</taxon>
        <taxon>Campylobacterota</taxon>
        <taxon>Epsilonproteobacteria</taxon>
        <taxon>Campylobacterales</taxon>
        <taxon>Arcobacteraceae</taxon>
        <taxon>Arcobacter</taxon>
    </lineage>
</organism>
<dbReference type="PROSITE" id="PS50878">
    <property type="entry name" value="RT_POL"/>
    <property type="match status" value="1"/>
</dbReference>
<dbReference type="Pfam" id="PF00078">
    <property type="entry name" value="RVT_1"/>
    <property type="match status" value="1"/>
</dbReference>
<comment type="similarity">
    <text evidence="1">Belongs to the bacterial reverse transcriptase family.</text>
</comment>
<proteinExistence type="inferred from homology"/>
<dbReference type="InterPro" id="IPR043502">
    <property type="entry name" value="DNA/RNA_pol_sf"/>
</dbReference>
<reference evidence="3 4" key="1">
    <citation type="submission" date="2017-09" db="EMBL/GenBank/DDBJ databases">
        <title>Genomics of the genus Arcobacter.</title>
        <authorList>
            <person name="Perez-Cataluna A."/>
            <person name="Figueras M.J."/>
            <person name="Salas-Masso N."/>
        </authorList>
    </citation>
    <scope>NUCLEOTIDE SEQUENCE [LARGE SCALE GENOMIC DNA]</scope>
    <source>
        <strain evidence="3 4">CECT 7834</strain>
    </source>
</reference>
<dbReference type="InterPro" id="IPR000477">
    <property type="entry name" value="RT_dom"/>
</dbReference>
<evidence type="ECO:0000256" key="1">
    <source>
        <dbReference type="ARBA" id="ARBA00034120"/>
    </source>
</evidence>
<feature type="domain" description="Reverse transcriptase" evidence="2">
    <location>
        <begin position="101"/>
        <end position="338"/>
    </location>
</feature>
<dbReference type="InterPro" id="IPR030931">
    <property type="entry name" value="Group_II_RT_mat"/>
</dbReference>
<dbReference type="EMBL" id="NXII01000006">
    <property type="protein sequence ID" value="RXI41725.1"/>
    <property type="molecule type" value="Genomic_DNA"/>
</dbReference>
<dbReference type="NCBIfam" id="TIGR04416">
    <property type="entry name" value="group_II_RT_mat"/>
    <property type="match status" value="1"/>
</dbReference>
<dbReference type="PANTHER" id="PTHR34047:SF8">
    <property type="entry name" value="PROTEIN YKFC"/>
    <property type="match status" value="1"/>
</dbReference>
<name>A0AA94FG12_9BACT</name>
<gene>
    <name evidence="3" type="primary">ltrA</name>
    <name evidence="3" type="ORF">CP963_06390</name>
</gene>
<dbReference type="Pfam" id="PF08388">
    <property type="entry name" value="GIIM"/>
    <property type="match status" value="1"/>
</dbReference>
<accession>A0AA94FG12</accession>
<dbReference type="InterPro" id="IPR051083">
    <property type="entry name" value="GrpII_Intron_Splice-Mob/Def"/>
</dbReference>
<dbReference type="PANTHER" id="PTHR34047">
    <property type="entry name" value="NUCLEAR INTRON MATURASE 1, MITOCHONDRIAL-RELATED"/>
    <property type="match status" value="1"/>
</dbReference>
<dbReference type="Proteomes" id="UP000290378">
    <property type="component" value="Unassembled WGS sequence"/>
</dbReference>
<protein>
    <submittedName>
        <fullName evidence="3">Group II intron reverse transcriptase/maturase</fullName>
    </submittedName>
</protein>
<keyword evidence="3" id="KW-0548">Nucleotidyltransferase</keyword>
<dbReference type="AlphaFoldDB" id="A0AA94FG12"/>
<dbReference type="CDD" id="cd01651">
    <property type="entry name" value="RT_G2_intron"/>
    <property type="match status" value="1"/>
</dbReference>
<sequence length="493" mass="57771">MFKIERYKVIESCKKDITHINWLAVDFDVVEQSVKILQNRIVKAKLTGRTRMVKKLQSLLVKSLNARILAVKRVSENKGKKTAGVDGKLLDTSIKKCKCVDELKIKLPDYKSMPLKRIEIPKKNGKLRPLGIPTMFDRSLQALYKLALEPIAEVVADKNSYGFRPKRSTQDAMKQVWICTSKRNGGEWILEADIKGCFDNISHQWIYDNIPLVNRLLKQWLKSGFIKDDTLFPTDSGTPQGGIISPILANMVLDGIEEVVKRHKARFQKMKDGVILYRHTNRLNFIRYADDFVITGHSPKYLRLLQKDIEIFLNQRGLELSKEKTHIRDGFNFLGFNFRKYPNNKVIVKPTKDGIKSFKSKIKEIFKKYNSSSLSMLITKLNPLLRGWANYYRFVNSKVVFDKIDTYIWRKSLNWMKRIHQRKETIKYYKQYFKPFPNYKSDVLSDGKQFVYRLATLPLKEFIKIKSEANPYDKSFDEYFIKRYFALKNLTKV</sequence>
<evidence type="ECO:0000313" key="3">
    <source>
        <dbReference type="EMBL" id="RXI41725.1"/>
    </source>
</evidence>
<dbReference type="GO" id="GO:0003964">
    <property type="term" value="F:RNA-directed DNA polymerase activity"/>
    <property type="evidence" value="ECO:0007669"/>
    <property type="project" value="UniProtKB-KW"/>
</dbReference>
<keyword evidence="3" id="KW-0695">RNA-directed DNA polymerase</keyword>
<keyword evidence="3" id="KW-0808">Transferase</keyword>
<evidence type="ECO:0000313" key="4">
    <source>
        <dbReference type="Proteomes" id="UP000290378"/>
    </source>
</evidence>
<comment type="caution">
    <text evidence="3">The sequence shown here is derived from an EMBL/GenBank/DDBJ whole genome shotgun (WGS) entry which is preliminary data.</text>
</comment>
<dbReference type="Pfam" id="PF13655">
    <property type="entry name" value="RVT_N"/>
    <property type="match status" value="1"/>
</dbReference>
<dbReference type="InterPro" id="IPR013597">
    <property type="entry name" value="Mat_intron_G2"/>
</dbReference>
<evidence type="ECO:0000259" key="2">
    <source>
        <dbReference type="PROSITE" id="PS50878"/>
    </source>
</evidence>
<keyword evidence="4" id="KW-1185">Reference proteome</keyword>
<dbReference type="SUPFAM" id="SSF56672">
    <property type="entry name" value="DNA/RNA polymerases"/>
    <property type="match status" value="1"/>
</dbReference>